<evidence type="ECO:0000256" key="9">
    <source>
        <dbReference type="HAMAP-Rule" id="MF_00916"/>
    </source>
</evidence>
<evidence type="ECO:0000256" key="5">
    <source>
        <dbReference type="ARBA" id="ARBA00022785"/>
    </source>
</evidence>
<organism evidence="11 12">
    <name type="scientific">Polynucleobacter wuianus</name>
    <dbReference type="NCBI Taxonomy" id="1743168"/>
    <lineage>
        <taxon>Bacteria</taxon>
        <taxon>Pseudomonadati</taxon>
        <taxon>Pseudomonadota</taxon>
        <taxon>Betaproteobacteria</taxon>
        <taxon>Burkholderiales</taxon>
        <taxon>Burkholderiaceae</taxon>
        <taxon>Polynucleobacter</taxon>
    </lineage>
</organism>
<comment type="cofactor">
    <cofactor evidence="9">
        <name>[4Fe-4S] cluster</name>
        <dbReference type="ChEBI" id="CHEBI:49883"/>
    </cofactor>
    <text evidence="9">Binds 2 [4Fe-4S] clusters per monomer.</text>
</comment>
<feature type="binding site" evidence="9">
    <location>
        <position position="227"/>
    </location>
    <ligand>
        <name>[4Fe-4S] cluster</name>
        <dbReference type="ChEBI" id="CHEBI:49883"/>
        <label>2</label>
    </ligand>
</feature>
<feature type="binding site" evidence="9">
    <location>
        <position position="204"/>
    </location>
    <ligand>
        <name>[4Fe-4S] cluster</name>
        <dbReference type="ChEBI" id="CHEBI:49883"/>
        <label>1</label>
    </ligand>
</feature>
<comment type="function">
    <text evidence="9">Catalyzes the conversion of epoxyqueuosine (oQ) to queuosine (Q), which is a hypermodified base found in the wobble positions of tRNA(Asp), tRNA(Asn), tRNA(His) and tRNA(Tyr).</text>
</comment>
<dbReference type="SUPFAM" id="SSF54862">
    <property type="entry name" value="4Fe-4S ferredoxins"/>
    <property type="match status" value="1"/>
</dbReference>
<dbReference type="RefSeq" id="WP_068948926.1">
    <property type="nucleotide sequence ID" value="NZ_CP015922.1"/>
</dbReference>
<dbReference type="GO" id="GO:0005737">
    <property type="term" value="C:cytoplasm"/>
    <property type="evidence" value="ECO:0007669"/>
    <property type="project" value="UniProtKB-SubCell"/>
</dbReference>
<feature type="binding site" evidence="9">
    <location>
        <position position="182"/>
    </location>
    <ligand>
        <name>cob(II)alamin</name>
        <dbReference type="ChEBI" id="CHEBI:16304"/>
    </ligand>
</feature>
<comment type="pathway">
    <text evidence="9">tRNA modification; tRNA-queuosine biosynthesis.</text>
</comment>
<feature type="domain" description="4Fe-4S ferredoxin-type" evidence="10">
    <location>
        <begin position="189"/>
        <end position="221"/>
    </location>
</feature>
<feature type="binding site" evidence="9">
    <location>
        <position position="229"/>
    </location>
    <ligand>
        <name>cob(II)alamin</name>
        <dbReference type="ChEBI" id="CHEBI:16304"/>
    </ligand>
</feature>
<dbReference type="Gene3D" id="3.30.70.20">
    <property type="match status" value="1"/>
</dbReference>
<comment type="similarity">
    <text evidence="9">Belongs to the QueG family.</text>
</comment>
<evidence type="ECO:0000256" key="6">
    <source>
        <dbReference type="ARBA" id="ARBA00023002"/>
    </source>
</evidence>
<keyword evidence="12" id="KW-1185">Reference proteome</keyword>
<dbReference type="InterPro" id="IPR017896">
    <property type="entry name" value="4Fe4S_Fe-S-bd"/>
</dbReference>
<feature type="binding site" evidence="9">
    <location>
        <position position="201"/>
    </location>
    <ligand>
        <name>[4Fe-4S] cluster</name>
        <dbReference type="ChEBI" id="CHEBI:49883"/>
        <label>1</label>
    </ligand>
</feature>
<feature type="binding site" evidence="9">
    <location>
        <position position="171"/>
    </location>
    <ligand>
        <name>cob(II)alamin</name>
        <dbReference type="ChEBI" id="CHEBI:16304"/>
    </ligand>
</feature>
<feature type="binding site" evidence="9">
    <location>
        <position position="147"/>
    </location>
    <ligand>
        <name>cob(II)alamin</name>
        <dbReference type="ChEBI" id="CHEBI:16304"/>
    </ligand>
</feature>
<dbReference type="GO" id="GO:0046872">
    <property type="term" value="F:metal ion binding"/>
    <property type="evidence" value="ECO:0007669"/>
    <property type="project" value="UniProtKB-KW"/>
</dbReference>
<keyword evidence="8 9" id="KW-0411">Iron-sulfur</keyword>
<name>A0A191UFX4_9BURK</name>
<dbReference type="PANTHER" id="PTHR30002:SF4">
    <property type="entry name" value="EPOXYQUEUOSINE REDUCTASE"/>
    <property type="match status" value="1"/>
</dbReference>
<evidence type="ECO:0000313" key="11">
    <source>
        <dbReference type="EMBL" id="ANI99918.1"/>
    </source>
</evidence>
<dbReference type="GO" id="GO:0051539">
    <property type="term" value="F:4 iron, 4 sulfur cluster binding"/>
    <property type="evidence" value="ECO:0007669"/>
    <property type="project" value="UniProtKB-KW"/>
</dbReference>
<keyword evidence="7 9" id="KW-0408">Iron</keyword>
<dbReference type="UniPathway" id="UPA00392"/>
<keyword evidence="6 9" id="KW-0560">Oxidoreductase</keyword>
<dbReference type="InterPro" id="IPR017900">
    <property type="entry name" value="4Fe4S_Fe_S_CS"/>
</dbReference>
<feature type="binding site" evidence="9">
    <location>
        <position position="67"/>
    </location>
    <ligand>
        <name>cob(II)alamin</name>
        <dbReference type="ChEBI" id="CHEBI:16304"/>
    </ligand>
</feature>
<feature type="binding site" evidence="9">
    <location>
        <position position="254"/>
    </location>
    <ligand>
        <name>[4Fe-4S] cluster</name>
        <dbReference type="ChEBI" id="CHEBI:49883"/>
        <label>2</label>
    </ligand>
</feature>
<comment type="subunit">
    <text evidence="9">Monomer.</text>
</comment>
<feature type="binding site" evidence="9">
    <location>
        <position position="211"/>
    </location>
    <ligand>
        <name>[4Fe-4S] cluster</name>
        <dbReference type="ChEBI" id="CHEBI:49883"/>
        <label>2</label>
    </ligand>
</feature>
<keyword evidence="2 9" id="KW-0963">Cytoplasm</keyword>
<dbReference type="EC" id="1.17.99.6" evidence="9"/>
<feature type="binding site" evidence="9">
    <location>
        <position position="207"/>
    </location>
    <ligand>
        <name>[4Fe-4S] cluster</name>
        <dbReference type="ChEBI" id="CHEBI:49883"/>
        <label>1</label>
    </ligand>
</feature>
<dbReference type="InterPro" id="IPR004453">
    <property type="entry name" value="QueG"/>
</dbReference>
<dbReference type="NCBIfam" id="TIGR00276">
    <property type="entry name" value="tRNA epoxyqueuosine(34) reductase QueG"/>
    <property type="match status" value="1"/>
</dbReference>
<keyword evidence="4 9" id="KW-0479">Metal-binding</keyword>
<feature type="binding site" evidence="9">
    <location>
        <begin position="254"/>
        <end position="255"/>
    </location>
    <ligand>
        <name>cob(II)alamin</name>
        <dbReference type="ChEBI" id="CHEBI:16304"/>
    </ligand>
</feature>
<feature type="active site" description="Proton donor" evidence="9">
    <location>
        <position position="147"/>
    </location>
</feature>
<evidence type="ECO:0000256" key="4">
    <source>
        <dbReference type="ARBA" id="ARBA00022723"/>
    </source>
</evidence>
<keyword evidence="9" id="KW-0170">Cobalt</keyword>
<sequence length="366" mass="41589">MPLSSNLSTLDESELQTWLGEKAVKLGFNGLRITNTHLGSASERLQEWLAEGRHGHMEYMQRHANLRSDPGLLVPGTVRVICVTMNYLPVDCDFDREWKRLEDPAQAIVSMYARGRDYHKVLRNRLQDFAKAIEEKIGTFGYRVFTDSAPLMEVELARKAGLGWRGKHTLLLNRESGSTFFLGEILVDVPLPIDQESEEHCGTCTSCIDVCPTQAITAPYQLDARRCISYLTIENPESIPMEFRRAMGNRVYGCDDCQLICPWNKFAKRTQLPDFAQRHGLGQASLLHLWSWTEAEFEQRHEGSAIRRIGYSRWRRNLAVAMGNALRGPRIADHEKEEIRKALSMGMATADSLVTEHIQWALNPSS</sequence>
<keyword evidence="9" id="KW-0846">Cobalamin</keyword>
<comment type="caution">
    <text evidence="9">Lacks conserved residue(s) required for the propagation of feature annotation.</text>
</comment>
<dbReference type="Proteomes" id="UP000078463">
    <property type="component" value="Chromosome"/>
</dbReference>
<keyword evidence="1 9" id="KW-0004">4Fe-4S</keyword>
<comment type="catalytic activity">
    <reaction evidence="9">
        <text>epoxyqueuosine(34) in tRNA + AH2 = queuosine(34) in tRNA + A + H2O</text>
        <dbReference type="Rhea" id="RHEA:32159"/>
        <dbReference type="Rhea" id="RHEA-COMP:18571"/>
        <dbReference type="Rhea" id="RHEA-COMP:18582"/>
        <dbReference type="ChEBI" id="CHEBI:13193"/>
        <dbReference type="ChEBI" id="CHEBI:15377"/>
        <dbReference type="ChEBI" id="CHEBI:17499"/>
        <dbReference type="ChEBI" id="CHEBI:194431"/>
        <dbReference type="ChEBI" id="CHEBI:194443"/>
        <dbReference type="EC" id="1.17.99.6"/>
    </reaction>
</comment>
<dbReference type="InterPro" id="IPR013542">
    <property type="entry name" value="QueG_DUF1730"/>
</dbReference>
<dbReference type="HAMAP" id="MF_00916">
    <property type="entry name" value="QueG"/>
    <property type="match status" value="1"/>
</dbReference>
<keyword evidence="3 9" id="KW-0819">tRNA processing</keyword>
<keyword evidence="5 9" id="KW-0671">Queuosine biosynthesis</keyword>
<dbReference type="STRING" id="1743168.A8O14_07455"/>
<dbReference type="GO" id="GO:0052693">
    <property type="term" value="F:epoxyqueuosine reductase activity"/>
    <property type="evidence" value="ECO:0007669"/>
    <property type="project" value="UniProtKB-UniRule"/>
</dbReference>
<evidence type="ECO:0000256" key="1">
    <source>
        <dbReference type="ARBA" id="ARBA00022485"/>
    </source>
</evidence>
<comment type="cofactor">
    <cofactor evidence="9">
        <name>cob(II)alamin</name>
        <dbReference type="ChEBI" id="CHEBI:16304"/>
    </cofactor>
</comment>
<dbReference type="KEGG" id="pwu:A8O14_07455"/>
<dbReference type="FunFam" id="3.30.70.20:FF:000017">
    <property type="entry name" value="Epoxyqueuosine reductase"/>
    <property type="match status" value="1"/>
</dbReference>
<comment type="subcellular location">
    <subcellularLocation>
        <location evidence="9">Cytoplasm</location>
    </subcellularLocation>
</comment>
<dbReference type="GO" id="GO:0008616">
    <property type="term" value="P:tRNA queuosine(34) biosynthetic process"/>
    <property type="evidence" value="ECO:0007669"/>
    <property type="project" value="UniProtKB-UniRule"/>
</dbReference>
<evidence type="ECO:0000259" key="10">
    <source>
        <dbReference type="PROSITE" id="PS51379"/>
    </source>
</evidence>
<dbReference type="Pfam" id="PF08331">
    <property type="entry name" value="QueG_DUF1730"/>
    <property type="match status" value="1"/>
</dbReference>
<reference evidence="12" key="1">
    <citation type="submission" date="2016-05" db="EMBL/GenBank/DDBJ databases">
        <title>Polynucleobacter sp. QLW-P1FAT50C-4 genome.</title>
        <authorList>
            <person name="Hahn M.W."/>
        </authorList>
    </citation>
    <scope>NUCLEOTIDE SEQUENCE [LARGE SCALE GENOMIC DNA]</scope>
    <source>
        <strain evidence="12">QLW-P1FAT50C-4</strain>
    </source>
</reference>
<evidence type="ECO:0000256" key="3">
    <source>
        <dbReference type="ARBA" id="ARBA00022694"/>
    </source>
</evidence>
<gene>
    <name evidence="9" type="primary">queG</name>
    <name evidence="11" type="ORF">A8O14_07455</name>
</gene>
<dbReference type="GO" id="GO:0031419">
    <property type="term" value="F:cobalamin binding"/>
    <property type="evidence" value="ECO:0007669"/>
    <property type="project" value="UniProtKB-KW"/>
</dbReference>
<dbReference type="PANTHER" id="PTHR30002">
    <property type="entry name" value="EPOXYQUEUOSINE REDUCTASE"/>
    <property type="match status" value="1"/>
</dbReference>
<evidence type="ECO:0000256" key="2">
    <source>
        <dbReference type="ARBA" id="ARBA00022490"/>
    </source>
</evidence>
<dbReference type="Pfam" id="PF13484">
    <property type="entry name" value="Fer4_16"/>
    <property type="match status" value="1"/>
</dbReference>
<dbReference type="OrthoDB" id="9784571at2"/>
<dbReference type="PROSITE" id="PS51379">
    <property type="entry name" value="4FE4S_FER_2"/>
    <property type="match status" value="1"/>
</dbReference>
<dbReference type="AlphaFoldDB" id="A0A191UFX4"/>
<evidence type="ECO:0000256" key="8">
    <source>
        <dbReference type="ARBA" id="ARBA00023014"/>
    </source>
</evidence>
<feature type="binding site" evidence="9">
    <location>
        <position position="261"/>
    </location>
    <ligand>
        <name>[4Fe-4S] cluster</name>
        <dbReference type="ChEBI" id="CHEBI:49883"/>
        <label>1</label>
    </ligand>
</feature>
<evidence type="ECO:0000313" key="12">
    <source>
        <dbReference type="Proteomes" id="UP000078463"/>
    </source>
</evidence>
<feature type="binding site" evidence="9">
    <location>
        <position position="257"/>
    </location>
    <ligand>
        <name>[4Fe-4S] cluster</name>
        <dbReference type="ChEBI" id="CHEBI:49883"/>
        <label>2</label>
    </ligand>
</feature>
<dbReference type="PROSITE" id="PS00198">
    <property type="entry name" value="4FE4S_FER_1"/>
    <property type="match status" value="1"/>
</dbReference>
<accession>A0A191UFX4</accession>
<protein>
    <recommendedName>
        <fullName evidence="9">Epoxyqueuosine reductase</fullName>
        <ecNumber evidence="9">1.17.99.6</ecNumber>
    </recommendedName>
    <alternativeName>
        <fullName evidence="9">Queuosine biosynthesis protein QueG</fullName>
    </alternativeName>
</protein>
<evidence type="ECO:0000256" key="7">
    <source>
        <dbReference type="ARBA" id="ARBA00023004"/>
    </source>
</evidence>
<dbReference type="EMBL" id="CP015922">
    <property type="protein sequence ID" value="ANI99918.1"/>
    <property type="molecule type" value="Genomic_DNA"/>
</dbReference>
<proteinExistence type="inferred from homology"/>